<keyword evidence="1" id="KW-0812">Transmembrane</keyword>
<sequence length="204" mass="21906">MIAVLLIAFAVALWLGVNTVPKIELSNKSNVELDEIDWMRGFIDSLRAGMPAWEALSNSNHKFIPMASKKLNQPIELPIALAQDAKLQNSLLLKALAACWQVSQQHGAPLGPAMQSALDAQLDRIMVADEIRSQLAGPKTAAVTLALLPIATLLLAQSLGISAISWLLTSTIGLISLAIGGLLLSSGTWIMIRLAKNIEQELQL</sequence>
<keyword evidence="1" id="KW-0472">Membrane</keyword>
<evidence type="ECO:0000256" key="1">
    <source>
        <dbReference type="SAM" id="Phobius"/>
    </source>
</evidence>
<organism evidence="2">
    <name type="scientific">freshwater metagenome</name>
    <dbReference type="NCBI Taxonomy" id="449393"/>
    <lineage>
        <taxon>unclassified sequences</taxon>
        <taxon>metagenomes</taxon>
        <taxon>ecological metagenomes</taxon>
    </lineage>
</organism>
<proteinExistence type="predicted"/>
<dbReference type="AlphaFoldDB" id="A0A6J6EKM3"/>
<gene>
    <name evidence="2" type="ORF">UFOPK1726_00641</name>
</gene>
<feature type="transmembrane region" description="Helical" evidence="1">
    <location>
        <begin position="163"/>
        <end position="184"/>
    </location>
</feature>
<dbReference type="EMBL" id="CAEZTT010000064">
    <property type="protein sequence ID" value="CAB4577100.1"/>
    <property type="molecule type" value="Genomic_DNA"/>
</dbReference>
<protein>
    <submittedName>
        <fullName evidence="2">Unannotated protein</fullName>
    </submittedName>
</protein>
<name>A0A6J6EKM3_9ZZZZ</name>
<keyword evidence="1" id="KW-1133">Transmembrane helix</keyword>
<accession>A0A6J6EKM3</accession>
<reference evidence="2" key="1">
    <citation type="submission" date="2020-05" db="EMBL/GenBank/DDBJ databases">
        <authorList>
            <person name="Chiriac C."/>
            <person name="Salcher M."/>
            <person name="Ghai R."/>
            <person name="Kavagutti S V."/>
        </authorList>
    </citation>
    <scope>NUCLEOTIDE SEQUENCE</scope>
</reference>
<evidence type="ECO:0000313" key="2">
    <source>
        <dbReference type="EMBL" id="CAB4577100.1"/>
    </source>
</evidence>